<dbReference type="GO" id="GO:0007584">
    <property type="term" value="P:response to nutrient"/>
    <property type="evidence" value="ECO:0007669"/>
    <property type="project" value="TreeGrafter"/>
</dbReference>
<evidence type="ECO:0000256" key="1">
    <source>
        <dbReference type="ARBA" id="ARBA00001964"/>
    </source>
</evidence>
<dbReference type="FunFam" id="3.40.50.920:FF:000001">
    <property type="entry name" value="Pyruvate dehydrogenase E1 beta subunit"/>
    <property type="match status" value="1"/>
</dbReference>
<evidence type="ECO:0000313" key="8">
    <source>
        <dbReference type="Proteomes" id="UP000473278"/>
    </source>
</evidence>
<name>A0A6M1SSS3_9BACT</name>
<dbReference type="RefSeq" id="WP_165139568.1">
    <property type="nucleotide sequence ID" value="NZ_JAALLT010000002.1"/>
</dbReference>
<dbReference type="EC" id="1.2.4.4" evidence="3"/>
<gene>
    <name evidence="7" type="ORF">G3570_04205</name>
</gene>
<dbReference type="Pfam" id="PF02780">
    <property type="entry name" value="Transketolase_C"/>
    <property type="match status" value="1"/>
</dbReference>
<evidence type="ECO:0000259" key="6">
    <source>
        <dbReference type="SMART" id="SM00861"/>
    </source>
</evidence>
<dbReference type="EMBL" id="JAALLT010000002">
    <property type="protein sequence ID" value="NGP75822.1"/>
    <property type="molecule type" value="Genomic_DNA"/>
</dbReference>
<keyword evidence="4" id="KW-0560">Oxidoreductase</keyword>
<dbReference type="GO" id="GO:0009083">
    <property type="term" value="P:branched-chain amino acid catabolic process"/>
    <property type="evidence" value="ECO:0007669"/>
    <property type="project" value="TreeGrafter"/>
</dbReference>
<evidence type="ECO:0000256" key="3">
    <source>
        <dbReference type="ARBA" id="ARBA00012277"/>
    </source>
</evidence>
<comment type="cofactor">
    <cofactor evidence="1">
        <name>thiamine diphosphate</name>
        <dbReference type="ChEBI" id="CHEBI:58937"/>
    </cofactor>
</comment>
<dbReference type="SUPFAM" id="SSF52922">
    <property type="entry name" value="TK C-terminal domain-like"/>
    <property type="match status" value="1"/>
</dbReference>
<dbReference type="InterPro" id="IPR009014">
    <property type="entry name" value="Transketo_C/PFOR_II"/>
</dbReference>
<comment type="function">
    <text evidence="2">E1 component of the 2-oxoglutarate dehydrogenase (OGDH) complex which catalyzes the decarboxylation of 2-oxoglutarate, the first step in the conversion of 2-oxoglutarate to succinyl-CoA and CO(2).</text>
</comment>
<dbReference type="Gene3D" id="3.40.50.970">
    <property type="match status" value="2"/>
</dbReference>
<dbReference type="SUPFAM" id="SSF52518">
    <property type="entry name" value="Thiamin diphosphate-binding fold (THDP-binding)"/>
    <property type="match status" value="2"/>
</dbReference>
<evidence type="ECO:0000256" key="2">
    <source>
        <dbReference type="ARBA" id="ARBA00003906"/>
    </source>
</evidence>
<dbReference type="Pfam" id="PF02779">
    <property type="entry name" value="Transket_pyr"/>
    <property type="match status" value="1"/>
</dbReference>
<keyword evidence="8" id="KW-1185">Reference proteome</keyword>
<proteinExistence type="predicted"/>
<dbReference type="InterPro" id="IPR033248">
    <property type="entry name" value="Transketolase_C"/>
</dbReference>
<evidence type="ECO:0000313" key="7">
    <source>
        <dbReference type="EMBL" id="NGP75822.1"/>
    </source>
</evidence>
<dbReference type="GO" id="GO:0003863">
    <property type="term" value="F:branched-chain 2-oxo acid dehydrogenase activity"/>
    <property type="evidence" value="ECO:0007669"/>
    <property type="project" value="UniProtKB-EC"/>
</dbReference>
<dbReference type="SMART" id="SM00861">
    <property type="entry name" value="Transket_pyr"/>
    <property type="match status" value="1"/>
</dbReference>
<keyword evidence="7" id="KW-0670">Pyruvate</keyword>
<keyword evidence="5" id="KW-0786">Thiamine pyrophosphate</keyword>
<dbReference type="Gene3D" id="3.40.50.920">
    <property type="match status" value="1"/>
</dbReference>
<evidence type="ECO:0000256" key="5">
    <source>
        <dbReference type="ARBA" id="ARBA00023052"/>
    </source>
</evidence>
<dbReference type="Pfam" id="PF00676">
    <property type="entry name" value="E1_dh"/>
    <property type="match status" value="1"/>
</dbReference>
<dbReference type="InterPro" id="IPR001017">
    <property type="entry name" value="DH_E1"/>
</dbReference>
<dbReference type="PANTHER" id="PTHR42980">
    <property type="entry name" value="2-OXOISOVALERATE DEHYDROGENASE SUBUNIT BETA-RELATED"/>
    <property type="match status" value="1"/>
</dbReference>
<organism evidence="7 8">
    <name type="scientific">Halalkalibaculum roseum</name>
    <dbReference type="NCBI Taxonomy" id="2709311"/>
    <lineage>
        <taxon>Bacteria</taxon>
        <taxon>Pseudomonadati</taxon>
        <taxon>Balneolota</taxon>
        <taxon>Balneolia</taxon>
        <taxon>Balneolales</taxon>
        <taxon>Balneolaceae</taxon>
        <taxon>Halalkalibaculum</taxon>
    </lineage>
</organism>
<protein>
    <recommendedName>
        <fullName evidence="3">3-methyl-2-oxobutanoate dehydrogenase (2-methylpropanoyl-transferring)</fullName>
        <ecNumber evidence="3">1.2.4.4</ecNumber>
    </recommendedName>
</protein>
<dbReference type="InterPro" id="IPR029061">
    <property type="entry name" value="THDP-binding"/>
</dbReference>
<evidence type="ECO:0000256" key="4">
    <source>
        <dbReference type="ARBA" id="ARBA00023002"/>
    </source>
</evidence>
<sequence>MPSTKQKEQEADTVAELFDWKKLASIILQSRAMDDKEENDLVPAKEVLYQFSARGHELGQVILGSLLNHKHDAASAYYRSRPLLLSLGLSLEDAMAGPMGKSGGYSDGRDIGVVCNRPGVDGPTVLPMAGDVGSQYTPAIGWAQGIEYRKNVLGEEEYEKAISVILGGDGSVATNGFWSALTIATTQNLPVLFYIEDNEYGISVPSEFQTPGGNIAKNLYSFKNLRIFDGDGTQPLEAAELLHDSVNYVRDRKGPALIHLTVPRLNGHSYQDNQSYKEQELLEKEKKKDPLKHLKSFLVPDYMDDASWDDMEKDAREEIEEVAQAALDRPEPDVSKTERYAFEEMKEDGSPDLQMIGGVAPEGHEFPESSMDPKPEKHRINIVEAVRRTLEYELETNKKLMVFGEDVGAKGGVHAATMGLQTSFGDQRVFDTSLSEEGIIGRSVGLAYTGLVPVAEIQFRKYADPATEQLNNCGTIRWRTANKFAAPIVVRMPGGFAKCGDPWHSMCNEVFFTHAIGWQLAFPSNAEDAVGLLRSAMRSNNPTIFFEHRNLLDAKYARKPYPGDEFVVPFGKAKKLQEGDQISLVTWGAMCERSEEAAEQTGISADIIDLRTLMPWDKGAVLESIKKTNRCLIVHEDSRTAGFGAEISAVLSEEAFRYLDAPIERLTMPDIPVPYNVGLMNSVLPGTDDIADAMQKLVRF</sequence>
<dbReference type="InterPro" id="IPR005475">
    <property type="entry name" value="Transketolase-like_Pyr-bd"/>
</dbReference>
<dbReference type="PANTHER" id="PTHR42980:SF1">
    <property type="entry name" value="2-OXOISOVALERATE DEHYDROGENASE SUBUNIT BETA, MITOCHONDRIAL"/>
    <property type="match status" value="1"/>
</dbReference>
<dbReference type="Proteomes" id="UP000473278">
    <property type="component" value="Unassembled WGS sequence"/>
</dbReference>
<feature type="domain" description="Transketolase-like pyrimidine-binding" evidence="6">
    <location>
        <begin position="380"/>
        <end position="554"/>
    </location>
</feature>
<comment type="caution">
    <text evidence="7">The sequence shown here is derived from an EMBL/GenBank/DDBJ whole genome shotgun (WGS) entry which is preliminary data.</text>
</comment>
<accession>A0A6M1SSS3</accession>
<dbReference type="AlphaFoldDB" id="A0A6M1SSS3"/>
<reference evidence="7 8" key="1">
    <citation type="submission" date="2020-02" db="EMBL/GenBank/DDBJ databases">
        <title>Balneolaceae bacterium YR4-1, complete genome.</title>
        <authorList>
            <person name="Li Y."/>
            <person name="Wu S."/>
        </authorList>
    </citation>
    <scope>NUCLEOTIDE SEQUENCE [LARGE SCALE GENOMIC DNA]</scope>
    <source>
        <strain evidence="7 8">YR4-1</strain>
    </source>
</reference>